<evidence type="ECO:0000313" key="4">
    <source>
        <dbReference type="Proteomes" id="UP000251186"/>
    </source>
</evidence>
<dbReference type="AlphaFoldDB" id="A0A2X1C3Q1"/>
<feature type="region of interest" description="Disordered" evidence="1">
    <location>
        <begin position="35"/>
        <end position="62"/>
    </location>
</feature>
<feature type="transmembrane region" description="Helical" evidence="2">
    <location>
        <begin position="6"/>
        <end position="24"/>
    </location>
</feature>
<dbReference type="EMBL" id="UAQP01000020">
    <property type="protein sequence ID" value="SPU57664.1"/>
    <property type="molecule type" value="Genomic_DNA"/>
</dbReference>
<protein>
    <submittedName>
        <fullName evidence="3">Cbb3-type cytochrome oxidase, subunit 3</fullName>
    </submittedName>
</protein>
<evidence type="ECO:0000256" key="1">
    <source>
        <dbReference type="SAM" id="MobiDB-lite"/>
    </source>
</evidence>
<dbReference type="Proteomes" id="UP000251186">
    <property type="component" value="Unassembled WGS sequence"/>
</dbReference>
<name>A0A2X1C3Q1_BREVE</name>
<reference evidence="3 4" key="1">
    <citation type="submission" date="2018-06" db="EMBL/GenBank/DDBJ databases">
        <authorList>
            <consortium name="Pathogen Informatics"/>
            <person name="Doyle S."/>
        </authorList>
    </citation>
    <scope>NUCLEOTIDE SEQUENCE [LARGE SCALE GENOMIC DNA]</scope>
    <source>
        <strain evidence="3 4">NCTC11166</strain>
    </source>
</reference>
<sequence>MDMWSFITVVVFTAFIGISLLTMLPTSDNKKPYQDAEKLALKDDDSELITPRHPTSDKRTKS</sequence>
<keyword evidence="2" id="KW-0812">Transmembrane</keyword>
<organism evidence="3 4">
    <name type="scientific">Brevundimonas vesicularis</name>
    <name type="common">Pseudomonas vesicularis</name>
    <dbReference type="NCBI Taxonomy" id="41276"/>
    <lineage>
        <taxon>Bacteria</taxon>
        <taxon>Pseudomonadati</taxon>
        <taxon>Pseudomonadota</taxon>
        <taxon>Alphaproteobacteria</taxon>
        <taxon>Caulobacterales</taxon>
        <taxon>Caulobacteraceae</taxon>
        <taxon>Brevundimonas</taxon>
    </lineage>
</organism>
<gene>
    <name evidence="3" type="ORF">NCTC11166_03373</name>
</gene>
<dbReference type="RefSeq" id="WP_112863897.1">
    <property type="nucleotide sequence ID" value="NZ_UAQP01000020.1"/>
</dbReference>
<proteinExistence type="predicted"/>
<accession>A0A2X1C3Q1</accession>
<evidence type="ECO:0000313" key="3">
    <source>
        <dbReference type="EMBL" id="SPU57664.1"/>
    </source>
</evidence>
<keyword evidence="2" id="KW-0472">Membrane</keyword>
<evidence type="ECO:0000256" key="2">
    <source>
        <dbReference type="SAM" id="Phobius"/>
    </source>
</evidence>
<keyword evidence="2" id="KW-1133">Transmembrane helix</keyword>